<feature type="transmembrane region" description="Helical" evidence="2">
    <location>
        <begin position="342"/>
        <end position="360"/>
    </location>
</feature>
<keyword evidence="2" id="KW-0812">Transmembrane</keyword>
<proteinExistence type="predicted"/>
<evidence type="ECO:0000256" key="1">
    <source>
        <dbReference type="SAM" id="MobiDB-lite"/>
    </source>
</evidence>
<reference evidence="5" key="2">
    <citation type="submission" date="2015-01" db="EMBL/GenBank/DDBJ databases">
        <title>Evolutionary Origins and Diversification of the Mycorrhizal Mutualists.</title>
        <authorList>
            <consortium name="DOE Joint Genome Institute"/>
            <consortium name="Mycorrhizal Genomics Consortium"/>
            <person name="Kohler A."/>
            <person name="Kuo A."/>
            <person name="Nagy L.G."/>
            <person name="Floudas D."/>
            <person name="Copeland A."/>
            <person name="Barry K.W."/>
            <person name="Cichocki N."/>
            <person name="Veneault-Fourrey C."/>
            <person name="LaButti K."/>
            <person name="Lindquist E.A."/>
            <person name="Lipzen A."/>
            <person name="Lundell T."/>
            <person name="Morin E."/>
            <person name="Murat C."/>
            <person name="Riley R."/>
            <person name="Ohm R."/>
            <person name="Sun H."/>
            <person name="Tunlid A."/>
            <person name="Henrissat B."/>
            <person name="Grigoriev I.V."/>
            <person name="Hibbett D.S."/>
            <person name="Martin F."/>
        </authorList>
    </citation>
    <scope>NUCLEOTIDE SEQUENCE [LARGE SCALE GENOMIC DNA]</scope>
    <source>
        <strain evidence="5">Zn</strain>
    </source>
</reference>
<evidence type="ECO:0000313" key="4">
    <source>
        <dbReference type="EMBL" id="KIN04377.1"/>
    </source>
</evidence>
<feature type="transmembrane region" description="Helical" evidence="2">
    <location>
        <begin position="315"/>
        <end position="335"/>
    </location>
</feature>
<gene>
    <name evidence="4" type="ORF">OIDMADRAFT_176803</name>
</gene>
<dbReference type="PANTHER" id="PTHR34502:SF5">
    <property type="entry name" value="DUF6594 DOMAIN-CONTAINING PROTEIN"/>
    <property type="match status" value="1"/>
</dbReference>
<dbReference type="AlphaFoldDB" id="A0A0C3HPY6"/>
<keyword evidence="5" id="KW-1185">Reference proteome</keyword>
<protein>
    <recommendedName>
        <fullName evidence="3">DUF6594 domain-containing protein</fullName>
    </recommendedName>
</protein>
<dbReference type="PANTHER" id="PTHR34502">
    <property type="entry name" value="DUF6594 DOMAIN-CONTAINING PROTEIN-RELATED"/>
    <property type="match status" value="1"/>
</dbReference>
<dbReference type="Pfam" id="PF20237">
    <property type="entry name" value="DUF6594"/>
    <property type="match status" value="1"/>
</dbReference>
<evidence type="ECO:0000259" key="3">
    <source>
        <dbReference type="Pfam" id="PF20237"/>
    </source>
</evidence>
<evidence type="ECO:0000313" key="5">
    <source>
        <dbReference type="Proteomes" id="UP000054321"/>
    </source>
</evidence>
<dbReference type="InParanoid" id="A0A0C3HPY6"/>
<organism evidence="4 5">
    <name type="scientific">Oidiodendron maius (strain Zn)</name>
    <dbReference type="NCBI Taxonomy" id="913774"/>
    <lineage>
        <taxon>Eukaryota</taxon>
        <taxon>Fungi</taxon>
        <taxon>Dikarya</taxon>
        <taxon>Ascomycota</taxon>
        <taxon>Pezizomycotina</taxon>
        <taxon>Leotiomycetes</taxon>
        <taxon>Leotiomycetes incertae sedis</taxon>
        <taxon>Myxotrichaceae</taxon>
        <taxon>Oidiodendron</taxon>
    </lineage>
</organism>
<dbReference type="OrthoDB" id="3533814at2759"/>
<evidence type="ECO:0000256" key="2">
    <source>
        <dbReference type="SAM" id="Phobius"/>
    </source>
</evidence>
<keyword evidence="2" id="KW-0472">Membrane</keyword>
<dbReference type="EMBL" id="KN832872">
    <property type="protein sequence ID" value="KIN04377.1"/>
    <property type="molecule type" value="Genomic_DNA"/>
</dbReference>
<reference evidence="4 5" key="1">
    <citation type="submission" date="2014-04" db="EMBL/GenBank/DDBJ databases">
        <authorList>
            <consortium name="DOE Joint Genome Institute"/>
            <person name="Kuo A."/>
            <person name="Martino E."/>
            <person name="Perotto S."/>
            <person name="Kohler A."/>
            <person name="Nagy L.G."/>
            <person name="Floudas D."/>
            <person name="Copeland A."/>
            <person name="Barry K.W."/>
            <person name="Cichocki N."/>
            <person name="Veneault-Fourrey C."/>
            <person name="LaButti K."/>
            <person name="Lindquist E.A."/>
            <person name="Lipzen A."/>
            <person name="Lundell T."/>
            <person name="Morin E."/>
            <person name="Murat C."/>
            <person name="Sun H."/>
            <person name="Tunlid A."/>
            <person name="Henrissat B."/>
            <person name="Grigoriev I.V."/>
            <person name="Hibbett D.S."/>
            <person name="Martin F."/>
            <person name="Nordberg H.P."/>
            <person name="Cantor M.N."/>
            <person name="Hua S.X."/>
        </authorList>
    </citation>
    <scope>NUCLEOTIDE SEQUENCE [LARGE SCALE GENOMIC DNA]</scope>
    <source>
        <strain evidence="4 5">Zn</strain>
    </source>
</reference>
<feature type="region of interest" description="Disordered" evidence="1">
    <location>
        <begin position="19"/>
        <end position="42"/>
    </location>
</feature>
<dbReference type="HOGENOM" id="CLU_051118_3_4_1"/>
<accession>A0A0C3HPY6</accession>
<sequence length="368" mass="42442">MLRSPEARYHRLWEGKSAFPKSETSEAESDPSQTERANDNYETKVRSRRLDWAGWLLGSLPKLLTRSTSNKSRHKYQDEYDRVKLDEVGEFEDGLPQLGALLNRDDSFGHYRAFFPEASRLLLRRMIKMGHLVEKLQELDAADAAHVDEFRLRTIQIGGENGKKRLKLEQQLDREIREYYDFFLKFTSMKSLPRPSERMHRNLHKWMIKNRPLINGEDDFIHHINDLVSPVKKGEYTNQQDNRMDNVIDICVEQFPGSFIHRYLTGMGKDKKTGIFIFKENRFASLRMTASVILTVSLLLSPVFLLFLVSMPRVAMVFIVLGFVFGFCVLLSVATDGRLQDTLIGTAAYGAFLATFLGNMNQSFMPVA</sequence>
<name>A0A0C3HPY6_OIDMZ</name>
<dbReference type="Proteomes" id="UP000054321">
    <property type="component" value="Unassembled WGS sequence"/>
</dbReference>
<keyword evidence="2" id="KW-1133">Transmembrane helix</keyword>
<feature type="transmembrane region" description="Helical" evidence="2">
    <location>
        <begin position="288"/>
        <end position="309"/>
    </location>
</feature>
<feature type="domain" description="DUF6594" evidence="3">
    <location>
        <begin position="96"/>
        <end position="353"/>
    </location>
</feature>
<dbReference type="InterPro" id="IPR046529">
    <property type="entry name" value="DUF6594"/>
</dbReference>